<dbReference type="CDD" id="cd07305">
    <property type="entry name" value="Porin3_Tom40"/>
    <property type="match status" value="1"/>
</dbReference>
<gene>
    <name evidence="14" type="ORF">BABINDRAFT_179033</name>
</gene>
<dbReference type="GO" id="GO:0015288">
    <property type="term" value="F:porin activity"/>
    <property type="evidence" value="ECO:0007669"/>
    <property type="project" value="UniProtKB-KW"/>
</dbReference>
<proteinExistence type="inferred from homology"/>
<keyword evidence="7" id="KW-0653">Protein transport</keyword>
<name>A0A1E3QZD7_9ASCO</name>
<dbReference type="OrthoDB" id="19656at2759"/>
<dbReference type="InterPro" id="IPR027246">
    <property type="entry name" value="Porin_Euk/Tom40"/>
</dbReference>
<evidence type="ECO:0000256" key="11">
    <source>
        <dbReference type="ARBA" id="ARBA00023136"/>
    </source>
</evidence>
<dbReference type="Gene3D" id="2.40.160.10">
    <property type="entry name" value="Porin"/>
    <property type="match status" value="1"/>
</dbReference>
<evidence type="ECO:0000256" key="7">
    <source>
        <dbReference type="ARBA" id="ARBA00022927"/>
    </source>
</evidence>
<dbReference type="InterPro" id="IPR023614">
    <property type="entry name" value="Porin_dom_sf"/>
</dbReference>
<evidence type="ECO:0000256" key="4">
    <source>
        <dbReference type="ARBA" id="ARBA00022452"/>
    </source>
</evidence>
<evidence type="ECO:0000256" key="12">
    <source>
        <dbReference type="ARBA" id="ARBA00053390"/>
    </source>
</evidence>
<evidence type="ECO:0000256" key="8">
    <source>
        <dbReference type="ARBA" id="ARBA00023065"/>
    </source>
</evidence>
<evidence type="ECO:0000313" key="15">
    <source>
        <dbReference type="Proteomes" id="UP000094336"/>
    </source>
</evidence>
<dbReference type="STRING" id="984486.A0A1E3QZD7"/>
<protein>
    <recommendedName>
        <fullName evidence="13">Translocase of outer membrane 40 kDa subunit</fullName>
    </recommendedName>
</protein>
<keyword evidence="11" id="KW-0472">Membrane</keyword>
<dbReference type="InterPro" id="IPR037930">
    <property type="entry name" value="Tom40"/>
</dbReference>
<comment type="function">
    <text evidence="12">Channel-forming protein essential for import of protein precursors into mitochondria.</text>
</comment>
<evidence type="ECO:0000256" key="6">
    <source>
        <dbReference type="ARBA" id="ARBA00022787"/>
    </source>
</evidence>
<dbReference type="PANTHER" id="PTHR10802">
    <property type="entry name" value="MITOCHONDRIAL IMPORT RECEPTOR SUBUNIT TOM40"/>
    <property type="match status" value="1"/>
</dbReference>
<keyword evidence="9" id="KW-0626">Porin</keyword>
<dbReference type="GO" id="GO:0006811">
    <property type="term" value="P:monoatomic ion transport"/>
    <property type="evidence" value="ECO:0007669"/>
    <property type="project" value="UniProtKB-KW"/>
</dbReference>
<evidence type="ECO:0000256" key="5">
    <source>
        <dbReference type="ARBA" id="ARBA00022692"/>
    </source>
</evidence>
<keyword evidence="15" id="KW-1185">Reference proteome</keyword>
<keyword evidence="10" id="KW-0496">Mitochondrion</keyword>
<dbReference type="GeneID" id="30148931"/>
<dbReference type="AlphaFoldDB" id="A0A1E3QZD7"/>
<reference evidence="15" key="1">
    <citation type="submission" date="2016-05" db="EMBL/GenBank/DDBJ databases">
        <title>Comparative genomics of biotechnologically important yeasts.</title>
        <authorList>
            <consortium name="DOE Joint Genome Institute"/>
            <person name="Riley R."/>
            <person name="Haridas S."/>
            <person name="Wolfe K.H."/>
            <person name="Lopes M.R."/>
            <person name="Hittinger C.T."/>
            <person name="Goker M."/>
            <person name="Salamov A."/>
            <person name="Wisecaver J."/>
            <person name="Long T.M."/>
            <person name="Aerts A.L."/>
            <person name="Barry K."/>
            <person name="Choi C."/>
            <person name="Clum A."/>
            <person name="Coughlan A.Y."/>
            <person name="Deshpande S."/>
            <person name="Douglass A.P."/>
            <person name="Hanson S.J."/>
            <person name="Klenk H.-P."/>
            <person name="Labutti K."/>
            <person name="Lapidus A."/>
            <person name="Lindquist E."/>
            <person name="Lipzen A."/>
            <person name="Meier-Kolthoff J.P."/>
            <person name="Ohm R.A."/>
            <person name="Otillar R.P."/>
            <person name="Pangilinan J."/>
            <person name="Peng Y."/>
            <person name="Rokas A."/>
            <person name="Rosa C.A."/>
            <person name="Scheuner C."/>
            <person name="Sibirny A.A."/>
            <person name="Slot J.C."/>
            <person name="Stielow J.B."/>
            <person name="Sun H."/>
            <person name="Kurtzman C.P."/>
            <person name="Blackwell M."/>
            <person name="Grigoriev I.V."/>
            <person name="Jeffries T.W."/>
        </authorList>
    </citation>
    <scope>NUCLEOTIDE SEQUENCE [LARGE SCALE GENOMIC DNA]</scope>
    <source>
        <strain evidence="15">NRRL Y-12698</strain>
    </source>
</reference>
<evidence type="ECO:0000256" key="2">
    <source>
        <dbReference type="ARBA" id="ARBA00010510"/>
    </source>
</evidence>
<keyword evidence="3" id="KW-0813">Transport</keyword>
<dbReference type="Pfam" id="PF01459">
    <property type="entry name" value="Porin_3"/>
    <property type="match status" value="1"/>
</dbReference>
<dbReference type="GO" id="GO:0030150">
    <property type="term" value="P:protein import into mitochondrial matrix"/>
    <property type="evidence" value="ECO:0007669"/>
    <property type="project" value="InterPro"/>
</dbReference>
<evidence type="ECO:0000256" key="1">
    <source>
        <dbReference type="ARBA" id="ARBA00004374"/>
    </source>
</evidence>
<evidence type="ECO:0000256" key="3">
    <source>
        <dbReference type="ARBA" id="ARBA00022448"/>
    </source>
</evidence>
<dbReference type="EMBL" id="KV454426">
    <property type="protein sequence ID" value="ODQ82998.1"/>
    <property type="molecule type" value="Genomic_DNA"/>
</dbReference>
<dbReference type="GO" id="GO:0046930">
    <property type="term" value="C:pore complex"/>
    <property type="evidence" value="ECO:0007669"/>
    <property type="project" value="UniProtKB-KW"/>
</dbReference>
<keyword evidence="4" id="KW-1134">Transmembrane beta strand</keyword>
<dbReference type="FunFam" id="2.40.160.10:FF:000009">
    <property type="entry name" value="Mitochondrial import receptor subunit TOM40"/>
    <property type="match status" value="1"/>
</dbReference>
<keyword evidence="6" id="KW-1000">Mitochondrion outer membrane</keyword>
<evidence type="ECO:0000313" key="14">
    <source>
        <dbReference type="EMBL" id="ODQ82998.1"/>
    </source>
</evidence>
<accession>A0A1E3QZD7</accession>
<evidence type="ECO:0000256" key="10">
    <source>
        <dbReference type="ARBA" id="ARBA00023128"/>
    </source>
</evidence>
<evidence type="ECO:0000256" key="9">
    <source>
        <dbReference type="ARBA" id="ARBA00023114"/>
    </source>
</evidence>
<evidence type="ECO:0000256" key="13">
    <source>
        <dbReference type="ARBA" id="ARBA00078731"/>
    </source>
</evidence>
<comment type="similarity">
    <text evidence="2">Belongs to the Tom40 family.</text>
</comment>
<dbReference type="GO" id="GO:0008320">
    <property type="term" value="F:protein transmembrane transporter activity"/>
    <property type="evidence" value="ECO:0007669"/>
    <property type="project" value="InterPro"/>
</dbReference>
<dbReference type="GO" id="GO:0005741">
    <property type="term" value="C:mitochondrial outer membrane"/>
    <property type="evidence" value="ECO:0007669"/>
    <property type="project" value="UniProtKB-SubCell"/>
</dbReference>
<keyword evidence="8" id="KW-0406">Ion transport</keyword>
<comment type="subcellular location">
    <subcellularLocation>
        <location evidence="1">Mitochondrion outer membrane</location>
        <topology evidence="1">Multi-pass membrane protein</topology>
    </subcellularLocation>
</comment>
<sequence length="390" mass="42446">MSATDNNPVSQLAFGDLSKLGAMPIPGVIPQQSQSDTFWSSNPVFGYVNRVYSDIATHRKNLNLENPGTVENLSKEVTRDVFVNQYFFTGLRADLNKVFNMNPAFQTSHTLSIGSQSLPPYAFTAFYANDQLFAQGNVDNDLSLSGRFNYGWDKNNISKVTLQLANGQPAMVQLEQDFQSDDFSINVKTLNPSLFNGFSGVAVGSLLQSITPRLAVGLETIYQQQPGAPGEAAISYFGRYNAGNWIATAQFQGQGALNTTFWRKVSLNVEAGLESNLAISYKPIMDSVMGQPIGIEPVFEGSTTIGAKYEYRQSVFRGQVDTAGKVSCFLERKLLPTLSILFSGEIDQIKSTSRLGLGIQVESAGNEQLMLMQQGLVDANGNPVPGAPEL</sequence>
<organism evidence="14 15">
    <name type="scientific">Babjeviella inositovora NRRL Y-12698</name>
    <dbReference type="NCBI Taxonomy" id="984486"/>
    <lineage>
        <taxon>Eukaryota</taxon>
        <taxon>Fungi</taxon>
        <taxon>Dikarya</taxon>
        <taxon>Ascomycota</taxon>
        <taxon>Saccharomycotina</taxon>
        <taxon>Pichiomycetes</taxon>
        <taxon>Serinales incertae sedis</taxon>
        <taxon>Babjeviella</taxon>
    </lineage>
</organism>
<keyword evidence="5" id="KW-0812">Transmembrane</keyword>
<dbReference type="RefSeq" id="XP_018988326.1">
    <property type="nucleotide sequence ID" value="XM_019131078.1"/>
</dbReference>
<dbReference type="Proteomes" id="UP000094336">
    <property type="component" value="Unassembled WGS sequence"/>
</dbReference>